<dbReference type="Proteomes" id="UP000681722">
    <property type="component" value="Unassembled WGS sequence"/>
</dbReference>
<protein>
    <submittedName>
        <fullName evidence="3">Uncharacterized protein</fullName>
    </submittedName>
</protein>
<reference evidence="3" key="1">
    <citation type="submission" date="2021-02" db="EMBL/GenBank/DDBJ databases">
        <authorList>
            <person name="Nowell W R."/>
        </authorList>
    </citation>
    <scope>NUCLEOTIDE SEQUENCE</scope>
</reference>
<feature type="signal peptide" evidence="2">
    <location>
        <begin position="1"/>
        <end position="21"/>
    </location>
</feature>
<evidence type="ECO:0000313" key="3">
    <source>
        <dbReference type="EMBL" id="CAF0758901.1"/>
    </source>
</evidence>
<dbReference type="Proteomes" id="UP000677228">
    <property type="component" value="Unassembled WGS sequence"/>
</dbReference>
<dbReference type="AlphaFoldDB" id="A0A813PWH5"/>
<feature type="chain" id="PRO_5035682642" evidence="2">
    <location>
        <begin position="22"/>
        <end position="199"/>
    </location>
</feature>
<evidence type="ECO:0000256" key="2">
    <source>
        <dbReference type="SAM" id="SignalP"/>
    </source>
</evidence>
<evidence type="ECO:0000313" key="7">
    <source>
        <dbReference type="Proteomes" id="UP000663829"/>
    </source>
</evidence>
<dbReference type="EMBL" id="CAJNOK010004218">
    <property type="protein sequence ID" value="CAF0929983.1"/>
    <property type="molecule type" value="Genomic_DNA"/>
</dbReference>
<gene>
    <name evidence="3" type="ORF">GPM918_LOCUS1271</name>
    <name evidence="4" type="ORF">OVA965_LOCUS11094</name>
    <name evidence="5" type="ORF">SRO942_LOCUS1271</name>
    <name evidence="6" type="ORF">TMI583_LOCUS11088</name>
</gene>
<comment type="caution">
    <text evidence="3">The sequence shown here is derived from an EMBL/GenBank/DDBJ whole genome shotgun (WGS) entry which is preliminary data.</text>
</comment>
<evidence type="ECO:0000313" key="5">
    <source>
        <dbReference type="EMBL" id="CAF3539520.1"/>
    </source>
</evidence>
<keyword evidence="7" id="KW-1185">Reference proteome</keyword>
<evidence type="ECO:0000313" key="6">
    <source>
        <dbReference type="EMBL" id="CAF3706663.1"/>
    </source>
</evidence>
<evidence type="ECO:0000313" key="4">
    <source>
        <dbReference type="EMBL" id="CAF0929983.1"/>
    </source>
</evidence>
<keyword evidence="2" id="KW-0732">Signal</keyword>
<evidence type="ECO:0000256" key="1">
    <source>
        <dbReference type="SAM" id="MobiDB-lite"/>
    </source>
</evidence>
<organism evidence="3 7">
    <name type="scientific">Didymodactylos carnosus</name>
    <dbReference type="NCBI Taxonomy" id="1234261"/>
    <lineage>
        <taxon>Eukaryota</taxon>
        <taxon>Metazoa</taxon>
        <taxon>Spiralia</taxon>
        <taxon>Gnathifera</taxon>
        <taxon>Rotifera</taxon>
        <taxon>Eurotatoria</taxon>
        <taxon>Bdelloidea</taxon>
        <taxon>Philodinida</taxon>
        <taxon>Philodinidae</taxon>
        <taxon>Didymodactylos</taxon>
    </lineage>
</organism>
<proteinExistence type="predicted"/>
<feature type="region of interest" description="Disordered" evidence="1">
    <location>
        <begin position="175"/>
        <end position="199"/>
    </location>
</feature>
<sequence length="199" mass="23979">MFYFEKILILFLLLVVTFVNGWFNNPLWFENNQNRFEQRFNRPSYWSDTDEIRYDKNRLFPNLFNRNQTIYDMITSIMVRMQKQWNDIFKQFDFNTNIVNKNPSTFDNIEPKCTVNVDKRNPDYKISTCVKEVEKGNQKMYYKEVNVTDAEGNVKQHSVSYSQFFGERIRTNSSKPIAPVASDTNSTFKNHRLSHRRKY</sequence>
<accession>A0A813PWH5</accession>
<name>A0A813PWH5_9BILA</name>
<dbReference type="EMBL" id="CAJOBA010004219">
    <property type="protein sequence ID" value="CAF3706663.1"/>
    <property type="molecule type" value="Genomic_DNA"/>
</dbReference>
<feature type="compositionally biased region" description="Basic residues" evidence="1">
    <location>
        <begin position="189"/>
        <end position="199"/>
    </location>
</feature>
<dbReference type="EMBL" id="CAJOBC010000116">
    <property type="protein sequence ID" value="CAF3539520.1"/>
    <property type="molecule type" value="Genomic_DNA"/>
</dbReference>
<dbReference type="Proteomes" id="UP000663829">
    <property type="component" value="Unassembled WGS sequence"/>
</dbReference>
<dbReference type="Proteomes" id="UP000682733">
    <property type="component" value="Unassembled WGS sequence"/>
</dbReference>
<dbReference type="EMBL" id="CAJNOQ010000116">
    <property type="protein sequence ID" value="CAF0758901.1"/>
    <property type="molecule type" value="Genomic_DNA"/>
</dbReference>